<feature type="region of interest" description="Disordered" evidence="1">
    <location>
        <begin position="141"/>
        <end position="165"/>
    </location>
</feature>
<dbReference type="EMBL" id="HG970334">
    <property type="status" value="NOT_ANNOTATED_CDS"/>
    <property type="molecule type" value="Genomic_DNA"/>
</dbReference>
<evidence type="ECO:0000259" key="2">
    <source>
        <dbReference type="Pfam" id="PF25545"/>
    </source>
</evidence>
<organism evidence="3">
    <name type="scientific">Gibberella zeae (strain ATCC MYA-4620 / CBS 123657 / FGSC 9075 / NRRL 31084 / PH-1)</name>
    <name type="common">Wheat head blight fungus</name>
    <name type="synonym">Fusarium graminearum</name>
    <dbReference type="NCBI Taxonomy" id="229533"/>
    <lineage>
        <taxon>Eukaryota</taxon>
        <taxon>Fungi</taxon>
        <taxon>Dikarya</taxon>
        <taxon>Ascomycota</taxon>
        <taxon>Pezizomycotina</taxon>
        <taxon>Sordariomycetes</taxon>
        <taxon>Hypocreomycetidae</taxon>
        <taxon>Hypocreales</taxon>
        <taxon>Nectriaceae</taxon>
        <taxon>Fusarium</taxon>
    </lineage>
</organism>
<dbReference type="AlphaFoldDB" id="A0A098DX55"/>
<accession>A0A098DX55</accession>
<feature type="domain" description="DUF7924" evidence="2">
    <location>
        <begin position="282"/>
        <end position="433"/>
    </location>
</feature>
<evidence type="ECO:0000313" key="3">
    <source>
        <dbReference type="EnsemblFungi" id="CEF85919"/>
    </source>
</evidence>
<reference evidence="3" key="2">
    <citation type="journal article" date="2010" name="Nature">
        <title>Comparative genomics reveals mobile pathogenicity chromosomes in Fusarium.</title>
        <authorList>
            <person name="Ma L.J."/>
            <person name="van der Does H.C."/>
            <person name="Borkovich K.A."/>
            <person name="Coleman J.J."/>
            <person name="Daboussi M.J."/>
            <person name="Di Pietro A."/>
            <person name="Dufresne M."/>
            <person name="Freitag M."/>
            <person name="Grabherr M."/>
            <person name="Henrissat B."/>
            <person name="Houterman P.M."/>
            <person name="Kang S."/>
            <person name="Shim W.B."/>
            <person name="Woloshuk C."/>
            <person name="Xie X."/>
            <person name="Xu J.R."/>
            <person name="Antoniw J."/>
            <person name="Baker S.E."/>
            <person name="Bluhm B.H."/>
            <person name="Breakspear A."/>
            <person name="Brown D.W."/>
            <person name="Butchko R.A."/>
            <person name="Chapman S."/>
            <person name="Coulson R."/>
            <person name="Coutinho P.M."/>
            <person name="Danchin E.G."/>
            <person name="Diener A."/>
            <person name="Gale L.R."/>
            <person name="Gardiner D.M."/>
            <person name="Goff S."/>
            <person name="Hammond-Kosack K.E."/>
            <person name="Hilburn K."/>
            <person name="Hua-Van A."/>
            <person name="Jonkers W."/>
            <person name="Kazan K."/>
            <person name="Kodira C.D."/>
            <person name="Koehrsen M."/>
            <person name="Kumar L."/>
            <person name="Lee Y.H."/>
            <person name="Li L."/>
            <person name="Manners J.M."/>
            <person name="Miranda-Saavedra D."/>
            <person name="Mukherjee M."/>
            <person name="Park G."/>
            <person name="Park J."/>
            <person name="Park S.Y."/>
            <person name="Proctor R.H."/>
            <person name="Regev A."/>
            <person name="Ruiz-Roldan M.C."/>
            <person name="Sain D."/>
            <person name="Sakthikumar S."/>
            <person name="Sykes S."/>
            <person name="Schwartz D.C."/>
            <person name="Turgeon B.G."/>
            <person name="Wapinski I."/>
            <person name="Yoder O."/>
            <person name="Young S."/>
            <person name="Zeng Q."/>
            <person name="Zhou S."/>
            <person name="Galagan J."/>
            <person name="Cuomo C.A."/>
            <person name="Kistler H.C."/>
            <person name="Rep M."/>
        </authorList>
    </citation>
    <scope>GENOME REANNOTATION</scope>
    <source>
        <strain evidence="3">PH-1 / ATCC MYA-4620 / FGSC 9075 / NRRL 31084</strain>
    </source>
</reference>
<feature type="region of interest" description="Disordered" evidence="1">
    <location>
        <begin position="1"/>
        <end position="42"/>
    </location>
</feature>
<reference evidence="3" key="1">
    <citation type="journal article" date="2007" name="Science">
        <title>The Fusarium graminearum genome reveals a link between localized polymorphism and pathogen specialization.</title>
        <authorList>
            <person name="Cuomo C.A."/>
            <person name="Gueldener U."/>
            <person name="Xu J.-R."/>
            <person name="Trail F."/>
            <person name="Turgeon B.G."/>
            <person name="Di Pietro A."/>
            <person name="Walton J.D."/>
            <person name="Ma L.-J."/>
            <person name="Baker S.E."/>
            <person name="Rep M."/>
            <person name="Adam G."/>
            <person name="Antoniw J."/>
            <person name="Baldwin T."/>
            <person name="Calvo S.E."/>
            <person name="Chang Y.-L."/>
            <person name="DeCaprio D."/>
            <person name="Gale L.R."/>
            <person name="Gnerre S."/>
            <person name="Goswami R.S."/>
            <person name="Hammond-Kosack K."/>
            <person name="Harris L.J."/>
            <person name="Hilburn K."/>
            <person name="Kennell J.C."/>
            <person name="Kroken S."/>
            <person name="Magnuson J.K."/>
            <person name="Mannhaupt G."/>
            <person name="Mauceli E.W."/>
            <person name="Mewes H.-W."/>
            <person name="Mitterbauer R."/>
            <person name="Muehlbauer G."/>
            <person name="Muensterkoetter M."/>
            <person name="Nelson D."/>
            <person name="O'Donnell K."/>
            <person name="Ouellet T."/>
            <person name="Qi W."/>
            <person name="Quesneville H."/>
            <person name="Roncero M.I.G."/>
            <person name="Seong K.-Y."/>
            <person name="Tetko I.V."/>
            <person name="Urban M."/>
            <person name="Waalwijk C."/>
            <person name="Ward T.J."/>
            <person name="Yao J."/>
            <person name="Birren B.W."/>
            <person name="Kistler H.C."/>
        </authorList>
    </citation>
    <scope>NUCLEOTIDE SEQUENCE [LARGE SCALE GENOMIC DNA]</scope>
    <source>
        <strain evidence="3">PH-1 / ATCC MYA-4620 / FGSC 9075 / NRRL 31084</strain>
    </source>
</reference>
<feature type="compositionally biased region" description="Polar residues" evidence="1">
    <location>
        <begin position="12"/>
        <end position="29"/>
    </location>
</feature>
<name>A0A098DX55_GIBZE</name>
<proteinExistence type="predicted"/>
<dbReference type="Pfam" id="PF25545">
    <property type="entry name" value="DUF7924"/>
    <property type="match status" value="1"/>
</dbReference>
<dbReference type="EnsemblFungi" id="CEF85919">
    <property type="protein sequence ID" value="CEF85919"/>
    <property type="gene ID" value="FGRRES_16447"/>
</dbReference>
<dbReference type="InterPro" id="IPR057684">
    <property type="entry name" value="DUF7924"/>
</dbReference>
<protein>
    <recommendedName>
        <fullName evidence="2">DUF7924 domain-containing protein</fullName>
    </recommendedName>
</protein>
<dbReference type="PANTHER" id="PTHR42470:SF1">
    <property type="entry name" value="VAST DOMAIN-CONTAINING PROTEIN"/>
    <property type="match status" value="1"/>
</dbReference>
<evidence type="ECO:0000256" key="1">
    <source>
        <dbReference type="SAM" id="MobiDB-lite"/>
    </source>
</evidence>
<accession>A0A0E0SHK6</accession>
<gene>
    <name evidence="3" type="primary">FG04984.1</name>
</gene>
<dbReference type="PANTHER" id="PTHR42470">
    <property type="entry name" value="VAST DOMAIN-CONTAINING PROTEIN"/>
    <property type="match status" value="1"/>
</dbReference>
<reference evidence="3" key="3">
    <citation type="submission" date="2017-01" db="UniProtKB">
        <authorList>
            <consortium name="EnsemblFungi"/>
        </authorList>
    </citation>
    <scope>IDENTIFICATION</scope>
    <source>
        <strain evidence="3">PH-1 / ATCC MYA-4620 / FGSC 9075 / NRRL 31084</strain>
    </source>
</reference>
<sequence length="491" mass="54774">MGKPKNAAPQHGLQNPNKRPRNRSLSGSPSEARPPKKTPFEHDIRHWNRMMKDTAPMPEALPFTAVRDYINGCRSPSPLTDQIDDWLEDTYPSDIYHNYLYSDILIQNPLHRPPARYARSEPPSMGRRNVRGKRVRFSTRASTIGSTSAGATPSGRNGFSTAGPGTTTSRLTGALVENAQYEAINLAANNIIYRDRREGLPDHISQLVEIISGDRELQDLSVEDVNDDDVLADLERGAGEPHVEQYIQNTLVTLPPRNDIVKRSDKIPMARWTVPNTGTAHRVSGPIPDILLGYNLTGAFTPAQRSKLVSMQLSAANRDGLCLPFLLVEFKGDGPSSNGSSSCVNIADMLNEELMERGPKDMTPIDNSAFSVSMNGTEARLCITWMEEETFYVQKIRTFALQEAQQLLEFRKCILNIMDYGRNVRLESIGSALDLLPEETFESVKSRSDLLSEEGLESIKSVLDLDLLSDEELEAQGMNVRRLRSRNILRP</sequence>